<dbReference type="EMBL" id="BKCJ010006998">
    <property type="protein sequence ID" value="GEU75022.1"/>
    <property type="molecule type" value="Genomic_DNA"/>
</dbReference>
<keyword evidence="1" id="KW-0479">Metal-binding</keyword>
<dbReference type="InterPro" id="IPR012337">
    <property type="entry name" value="RNaseH-like_sf"/>
</dbReference>
<evidence type="ECO:0000259" key="5">
    <source>
        <dbReference type="Pfam" id="PF13976"/>
    </source>
</evidence>
<dbReference type="InterPro" id="IPR057670">
    <property type="entry name" value="SH3_retrovirus"/>
</dbReference>
<dbReference type="GO" id="GO:0003676">
    <property type="term" value="F:nucleic acid binding"/>
    <property type="evidence" value="ECO:0007669"/>
    <property type="project" value="InterPro"/>
</dbReference>
<feature type="domain" description="Reverse transcriptase Ty1/copia-type" evidence="4">
    <location>
        <begin position="541"/>
        <end position="635"/>
    </location>
</feature>
<evidence type="ECO:0000256" key="3">
    <source>
        <dbReference type="SAM" id="MobiDB-lite"/>
    </source>
</evidence>
<dbReference type="Pfam" id="PF25597">
    <property type="entry name" value="SH3_retrovirus"/>
    <property type="match status" value="1"/>
</dbReference>
<dbReference type="PANTHER" id="PTHR42648">
    <property type="entry name" value="TRANSPOSASE, PUTATIVE-RELATED"/>
    <property type="match status" value="1"/>
</dbReference>
<dbReference type="PANTHER" id="PTHR42648:SF18">
    <property type="entry name" value="RETROTRANSPOSON, UNCLASSIFIED-LIKE PROTEIN"/>
    <property type="match status" value="1"/>
</dbReference>
<feature type="compositionally biased region" description="Acidic residues" evidence="3">
    <location>
        <begin position="947"/>
        <end position="1022"/>
    </location>
</feature>
<evidence type="ECO:0000259" key="4">
    <source>
        <dbReference type="Pfam" id="PF07727"/>
    </source>
</evidence>
<protein>
    <recommendedName>
        <fullName evidence="8">Retrovirus-related Pol polyprotein from transposon TNT 1-94</fullName>
    </recommendedName>
</protein>
<dbReference type="Gene3D" id="3.30.420.10">
    <property type="entry name" value="Ribonuclease H-like superfamily/Ribonuclease H"/>
    <property type="match status" value="1"/>
</dbReference>
<name>A0A6L2MQK3_TANCI</name>
<sequence>MFTTVGHIWRPTRRTFTLVGNVCPLTRITTTVIVPLREPIPIESNTDKPVITLVYSRKSKAAKKKVLVSNSTINKSLVVQIGLWYLDSGCSKHMTGDRSQLINFVQKFLGTVKFGNDHVAKIMGYGDYKIGNASKTKSWLWQRRLSHLNFGAINYLARQGLVRGLLKLKFEKEHLCSACAMGKSMKKSHKPKSEDTNQEKLYLLHMDLCWPMHVESVNGKKYILVIVDDYSRFTWRLWQPLVLPKIDPSICLCHGKTPYKLLHNKLHDLSFLHTFSALCYSSNDSENLEKLQPKADVGIFIGYALTKKAFQIYNRRTRKIVETIHVDFDELTAMASEQSSSGPTLNDMTPATISSGLVQKSSPSTPYVPPLRNDWDLLFQLMFDELLNPSPSVDHQAAKVITPIADVIPPVQADSTGSPSSTTVDQDAHSLSKSHTITKTQSSVIPQDVEEDNLDMEVTHIGNDPLFGVPIPEVISSLSSSIVSPHSIVQPDHPIPQHNSKWTKDHPLQNIIGQLSKPVSTRLQLHEQSLFCYYDAFLTSIYKVKLDELGGILKNKARLVSRGYRQEERIDFEESFASVARLEAIRFFLAYAAHKNMVVYQMDVKTMFFNGNLRKEVYVSQPNGFVDQDNPNRVTMDTIIKQQVAMDEALVPHAQRLRIGRSNFCLLSDIKSKESTLQLVYDVLRICLFFKAFLVTTDVPEIYMQELWATATVHHHAIRFKMDNKKHIMNLESFKDMLHICLRVHGQSFDEPPFEEEILAFVHLLGHSAAIRMLTDVNINKLYQPWRSFAAIINKCLTGKSSGYDSLRLSQAQILWGLYHKRNIDYAYMLWEDLVYQSSPMKKIRNSNAYKEYYAIATGAAPPKPKASVRKTRSSSNISITPPTVAAGPRLAASAKGKQAAKASKAKSLSALSEVAMTKAQQLKLVTKRSLQQTHISQPSGSGADEGTGDADEGKDGDDDKEDEGDDGEDDDEDDDGDEGDDNDDDQEVERDDDRDDEEEGEDDAQEYDDDESDEETRDEESFDHIPQTPENNDDEGNGEEDLSLNVGGEKSHTEEEEEDKLYRDININQGMGIQATLEVKDSHVTLTSVNPDGQQQSSSVSSQFVISMLNLTLEVGVESIFETTSQIDVQTPTSVAPLPMSAPTMTPSTITTITTTSQAPILPTTAPSTIIQDLPNFGSLFGFNNRLRTLEANFSEFTQTNQFARVVSAIPKIVQQYMGQRMNEAVKVVVQIQSGRLRDEAQRENNKFLKIVDENMKKIIKEQVKEQVKVQVSKILPRIEQTVNEQLEAEVLTRSSHSSKTSYAVVADLSEMKLKNILIEKMEGNKSIQRSDE</sequence>
<dbReference type="SUPFAM" id="SSF53098">
    <property type="entry name" value="Ribonuclease H-like"/>
    <property type="match status" value="1"/>
</dbReference>
<feature type="region of interest" description="Disordered" evidence="3">
    <location>
        <begin position="861"/>
        <end position="885"/>
    </location>
</feature>
<dbReference type="InterPro" id="IPR039537">
    <property type="entry name" value="Retrotran_Ty1/copia-like"/>
</dbReference>
<dbReference type="GO" id="GO:0046872">
    <property type="term" value="F:metal ion binding"/>
    <property type="evidence" value="ECO:0007669"/>
    <property type="project" value="UniProtKB-KW"/>
</dbReference>
<dbReference type="GO" id="GO:0008233">
    <property type="term" value="F:peptidase activity"/>
    <property type="evidence" value="ECO:0007669"/>
    <property type="project" value="UniProtKB-KW"/>
</dbReference>
<dbReference type="Pfam" id="PF13976">
    <property type="entry name" value="gag_pre-integrs"/>
    <property type="match status" value="1"/>
</dbReference>
<evidence type="ECO:0000259" key="6">
    <source>
        <dbReference type="Pfam" id="PF25597"/>
    </source>
</evidence>
<accession>A0A6L2MQK3</accession>
<dbReference type="Pfam" id="PF07727">
    <property type="entry name" value="RVT_2"/>
    <property type="match status" value="1"/>
</dbReference>
<feature type="domain" description="GAG-pre-integrase" evidence="5">
    <location>
        <begin position="132"/>
        <end position="184"/>
    </location>
</feature>
<organism evidence="7">
    <name type="scientific">Tanacetum cinerariifolium</name>
    <name type="common">Dalmatian daisy</name>
    <name type="synonym">Chrysanthemum cinerariifolium</name>
    <dbReference type="NCBI Taxonomy" id="118510"/>
    <lineage>
        <taxon>Eukaryota</taxon>
        <taxon>Viridiplantae</taxon>
        <taxon>Streptophyta</taxon>
        <taxon>Embryophyta</taxon>
        <taxon>Tracheophyta</taxon>
        <taxon>Spermatophyta</taxon>
        <taxon>Magnoliopsida</taxon>
        <taxon>eudicotyledons</taxon>
        <taxon>Gunneridae</taxon>
        <taxon>Pentapetalae</taxon>
        <taxon>asterids</taxon>
        <taxon>campanulids</taxon>
        <taxon>Asterales</taxon>
        <taxon>Asteraceae</taxon>
        <taxon>Asteroideae</taxon>
        <taxon>Anthemideae</taxon>
        <taxon>Anthemidinae</taxon>
        <taxon>Tanacetum</taxon>
    </lineage>
</organism>
<dbReference type="InterPro" id="IPR036397">
    <property type="entry name" value="RNaseH_sf"/>
</dbReference>
<feature type="compositionally biased region" description="Acidic residues" evidence="3">
    <location>
        <begin position="1032"/>
        <end position="1043"/>
    </location>
</feature>
<feature type="compositionally biased region" description="Polar residues" evidence="3">
    <location>
        <begin position="929"/>
        <end position="940"/>
    </location>
</feature>
<feature type="region of interest" description="Disordered" evidence="3">
    <location>
        <begin position="411"/>
        <end position="443"/>
    </location>
</feature>
<proteinExistence type="predicted"/>
<evidence type="ECO:0000256" key="1">
    <source>
        <dbReference type="ARBA" id="ARBA00022723"/>
    </source>
</evidence>
<feature type="region of interest" description="Disordered" evidence="3">
    <location>
        <begin position="337"/>
        <end position="365"/>
    </location>
</feature>
<evidence type="ECO:0008006" key="8">
    <source>
        <dbReference type="Google" id="ProtNLM"/>
    </source>
</evidence>
<keyword evidence="2" id="KW-0378">Hydrolase</keyword>
<feature type="region of interest" description="Disordered" evidence="3">
    <location>
        <begin position="929"/>
        <end position="1060"/>
    </location>
</feature>
<dbReference type="InterPro" id="IPR013103">
    <property type="entry name" value="RVT_2"/>
</dbReference>
<comment type="caution">
    <text evidence="7">The sequence shown here is derived from an EMBL/GenBank/DDBJ whole genome shotgun (WGS) entry which is preliminary data.</text>
</comment>
<feature type="compositionally biased region" description="Polar residues" evidence="3">
    <location>
        <begin position="413"/>
        <end position="443"/>
    </location>
</feature>
<evidence type="ECO:0000313" key="7">
    <source>
        <dbReference type="EMBL" id="GEU75022.1"/>
    </source>
</evidence>
<dbReference type="GO" id="GO:0006508">
    <property type="term" value="P:proteolysis"/>
    <property type="evidence" value="ECO:0007669"/>
    <property type="project" value="UniProtKB-KW"/>
</dbReference>
<reference evidence="7" key="1">
    <citation type="journal article" date="2019" name="Sci. Rep.">
        <title>Draft genome of Tanacetum cinerariifolium, the natural source of mosquito coil.</title>
        <authorList>
            <person name="Yamashiro T."/>
            <person name="Shiraishi A."/>
            <person name="Satake H."/>
            <person name="Nakayama K."/>
        </authorList>
    </citation>
    <scope>NUCLEOTIDE SEQUENCE</scope>
</reference>
<evidence type="ECO:0000256" key="2">
    <source>
        <dbReference type="ARBA" id="ARBA00022801"/>
    </source>
</evidence>
<feature type="domain" description="Retroviral polymerase SH3-like" evidence="6">
    <location>
        <begin position="278"/>
        <end position="336"/>
    </location>
</feature>
<dbReference type="InterPro" id="IPR025724">
    <property type="entry name" value="GAG-pre-integrase_dom"/>
</dbReference>
<gene>
    <name evidence="7" type="ORF">Tci_047000</name>
</gene>